<protein>
    <submittedName>
        <fullName evidence="2">Uncharacterized protein</fullName>
    </submittedName>
</protein>
<feature type="compositionally biased region" description="Low complexity" evidence="1">
    <location>
        <begin position="88"/>
        <end position="107"/>
    </location>
</feature>
<dbReference type="RefSeq" id="WP_067206115.1">
    <property type="nucleotide sequence ID" value="NZ_FLOC01000028.1"/>
</dbReference>
<evidence type="ECO:0000313" key="2">
    <source>
        <dbReference type="EMBL" id="SBS36177.1"/>
    </source>
</evidence>
<dbReference type="Proteomes" id="UP000092627">
    <property type="component" value="Unassembled WGS sequence"/>
</dbReference>
<evidence type="ECO:0000313" key="3">
    <source>
        <dbReference type="Proteomes" id="UP000092627"/>
    </source>
</evidence>
<gene>
    <name evidence="2" type="ORF">MAQ5080_03379</name>
</gene>
<reference evidence="2 3" key="1">
    <citation type="submission" date="2016-06" db="EMBL/GenBank/DDBJ databases">
        <authorList>
            <person name="Kjaerup R.B."/>
            <person name="Dalgaard T.S."/>
            <person name="Juul-Madsen H.R."/>
        </authorList>
    </citation>
    <scope>NUCLEOTIDE SEQUENCE [LARGE SCALE GENOMIC DNA]</scope>
    <source>
        <strain evidence="2 3">CECT 5080</strain>
    </source>
</reference>
<proteinExistence type="predicted"/>
<dbReference type="OrthoDB" id="6107349at2"/>
<organism evidence="2 3">
    <name type="scientific">Marinomonas aquimarina</name>
    <dbReference type="NCBI Taxonomy" id="295068"/>
    <lineage>
        <taxon>Bacteria</taxon>
        <taxon>Pseudomonadati</taxon>
        <taxon>Pseudomonadota</taxon>
        <taxon>Gammaproteobacteria</taxon>
        <taxon>Oceanospirillales</taxon>
        <taxon>Oceanospirillaceae</taxon>
        <taxon>Marinomonas</taxon>
    </lineage>
</organism>
<name>A0A1A8TPL0_9GAMM</name>
<accession>A0A1A8TPL0</accession>
<feature type="compositionally biased region" description="Polar residues" evidence="1">
    <location>
        <begin position="108"/>
        <end position="129"/>
    </location>
</feature>
<evidence type="ECO:0000256" key="1">
    <source>
        <dbReference type="SAM" id="MobiDB-lite"/>
    </source>
</evidence>
<dbReference type="EMBL" id="FLOC01000028">
    <property type="protein sequence ID" value="SBS36177.1"/>
    <property type="molecule type" value="Genomic_DNA"/>
</dbReference>
<sequence>MAIEGINNNVVSQNPLDDQLLVPAAAPSTNNGSSVTNSGSVAPASVDVSVSISAEAQQLAQDNIAATTVAQTSSTDSGADVTTASQFGASATSNNSAVAAEVNGSSGNTLNAAPSNSTQSGSVASQYNISPDSALGQTINFSA</sequence>
<dbReference type="AlphaFoldDB" id="A0A1A8TPL0"/>
<keyword evidence="3" id="KW-1185">Reference proteome</keyword>
<feature type="region of interest" description="Disordered" evidence="1">
    <location>
        <begin position="88"/>
        <end position="129"/>
    </location>
</feature>